<dbReference type="VEuPathDB" id="MicrosporidiaDB:SLOPH_1581"/>
<evidence type="ECO:0000256" key="7">
    <source>
        <dbReference type="ARBA" id="ARBA00022777"/>
    </source>
</evidence>
<dbReference type="Gene3D" id="1.10.510.10">
    <property type="entry name" value="Transferase(Phosphotransferase) domain 1"/>
    <property type="match status" value="1"/>
</dbReference>
<keyword evidence="8" id="KW-0067">ATP-binding</keyword>
<keyword evidence="15" id="KW-1185">Reference proteome</keyword>
<evidence type="ECO:0000313" key="14">
    <source>
        <dbReference type="EMBL" id="EPR78354.1"/>
    </source>
</evidence>
<keyword evidence="3" id="KW-0723">Serine/threonine-protein kinase</keyword>
<comment type="catalytic activity">
    <reaction evidence="10">
        <text>L-threonyl-[protein] + ATP = O-phospho-L-threonyl-[protein] + ADP + H(+)</text>
        <dbReference type="Rhea" id="RHEA:46608"/>
        <dbReference type="Rhea" id="RHEA-COMP:11060"/>
        <dbReference type="Rhea" id="RHEA-COMP:11605"/>
        <dbReference type="ChEBI" id="CHEBI:15378"/>
        <dbReference type="ChEBI" id="CHEBI:30013"/>
        <dbReference type="ChEBI" id="CHEBI:30616"/>
        <dbReference type="ChEBI" id="CHEBI:61977"/>
        <dbReference type="ChEBI" id="CHEBI:456216"/>
        <dbReference type="EC" id="2.7.11.1"/>
    </reaction>
</comment>
<evidence type="ECO:0000256" key="11">
    <source>
        <dbReference type="ARBA" id="ARBA00048679"/>
    </source>
</evidence>
<dbReference type="Gene3D" id="3.30.200.20">
    <property type="entry name" value="Phosphorylase Kinase, domain 1"/>
    <property type="match status" value="1"/>
</dbReference>
<evidence type="ECO:0000313" key="15">
    <source>
        <dbReference type="Proteomes" id="UP000014978"/>
    </source>
</evidence>
<comment type="similarity">
    <text evidence="1">Belongs to the protein kinase superfamily. RIO-type Ser/Thr kinase family.</text>
</comment>
<keyword evidence="7 14" id="KW-0418">Kinase</keyword>
<dbReference type="PANTHER" id="PTHR45723">
    <property type="entry name" value="SERINE/THREONINE-PROTEIN KINASE RIO1"/>
    <property type="match status" value="1"/>
</dbReference>
<accession>S7XH19</accession>
<dbReference type="SMART" id="SM00090">
    <property type="entry name" value="RIO"/>
    <property type="match status" value="1"/>
</dbReference>
<evidence type="ECO:0000256" key="9">
    <source>
        <dbReference type="ARBA" id="ARBA00022842"/>
    </source>
</evidence>
<dbReference type="Pfam" id="PF01163">
    <property type="entry name" value="RIO1"/>
    <property type="match status" value="1"/>
</dbReference>
<name>S7XH19_SPRLO</name>
<dbReference type="InterPro" id="IPR018934">
    <property type="entry name" value="RIO_dom"/>
</dbReference>
<dbReference type="AlphaFoldDB" id="S7XH19"/>
<dbReference type="InterPro" id="IPR011009">
    <property type="entry name" value="Kinase-like_dom_sf"/>
</dbReference>
<dbReference type="InParanoid" id="S7XH19"/>
<feature type="compositionally biased region" description="Basic residues" evidence="12">
    <location>
        <begin position="365"/>
        <end position="379"/>
    </location>
</feature>
<evidence type="ECO:0000256" key="10">
    <source>
        <dbReference type="ARBA" id="ARBA00047899"/>
    </source>
</evidence>
<dbReference type="InterPro" id="IPR000719">
    <property type="entry name" value="Prot_kinase_dom"/>
</dbReference>
<dbReference type="GO" id="GO:0005524">
    <property type="term" value="F:ATP binding"/>
    <property type="evidence" value="ECO:0007669"/>
    <property type="project" value="UniProtKB-KW"/>
</dbReference>
<evidence type="ECO:0000256" key="3">
    <source>
        <dbReference type="ARBA" id="ARBA00022527"/>
    </source>
</evidence>
<dbReference type="STRING" id="1358809.S7XH19"/>
<dbReference type="PROSITE" id="PS50011">
    <property type="entry name" value="PROTEIN_KINASE_DOM"/>
    <property type="match status" value="1"/>
</dbReference>
<dbReference type="Proteomes" id="UP000014978">
    <property type="component" value="Unassembled WGS sequence"/>
</dbReference>
<dbReference type="EC" id="2.7.11.1" evidence="2"/>
<keyword evidence="5" id="KW-0479">Metal-binding</keyword>
<comment type="caution">
    <text evidence="14">The sequence shown here is derived from an EMBL/GenBank/DDBJ whole genome shotgun (WGS) entry which is preliminary data.</text>
</comment>
<evidence type="ECO:0000256" key="5">
    <source>
        <dbReference type="ARBA" id="ARBA00022723"/>
    </source>
</evidence>
<evidence type="ECO:0000256" key="4">
    <source>
        <dbReference type="ARBA" id="ARBA00022679"/>
    </source>
</evidence>
<dbReference type="GO" id="GO:0004674">
    <property type="term" value="F:protein serine/threonine kinase activity"/>
    <property type="evidence" value="ECO:0007669"/>
    <property type="project" value="UniProtKB-KW"/>
</dbReference>
<gene>
    <name evidence="14" type="ORF">SLOPH_1581</name>
</gene>
<dbReference type="InterPro" id="IPR000687">
    <property type="entry name" value="RIO_kinase"/>
</dbReference>
<evidence type="ECO:0000256" key="2">
    <source>
        <dbReference type="ARBA" id="ARBA00012513"/>
    </source>
</evidence>
<dbReference type="OMA" id="ITHENAF"/>
<evidence type="ECO:0000256" key="1">
    <source>
        <dbReference type="ARBA" id="ARBA00009196"/>
    </source>
</evidence>
<dbReference type="SUPFAM" id="SSF56112">
    <property type="entry name" value="Protein kinase-like (PK-like)"/>
    <property type="match status" value="1"/>
</dbReference>
<protein>
    <recommendedName>
        <fullName evidence="2">non-specific serine/threonine protein kinase</fullName>
        <ecNumber evidence="2">2.7.11.1</ecNumber>
    </recommendedName>
</protein>
<proteinExistence type="inferred from homology"/>
<dbReference type="CDD" id="cd05145">
    <property type="entry name" value="RIO1_like"/>
    <property type="match status" value="1"/>
</dbReference>
<evidence type="ECO:0000256" key="8">
    <source>
        <dbReference type="ARBA" id="ARBA00022840"/>
    </source>
</evidence>
<comment type="catalytic activity">
    <reaction evidence="11">
        <text>L-seryl-[protein] + ATP = O-phospho-L-seryl-[protein] + ADP + H(+)</text>
        <dbReference type="Rhea" id="RHEA:17989"/>
        <dbReference type="Rhea" id="RHEA-COMP:9863"/>
        <dbReference type="Rhea" id="RHEA-COMP:11604"/>
        <dbReference type="ChEBI" id="CHEBI:15378"/>
        <dbReference type="ChEBI" id="CHEBI:29999"/>
        <dbReference type="ChEBI" id="CHEBI:30616"/>
        <dbReference type="ChEBI" id="CHEBI:83421"/>
        <dbReference type="ChEBI" id="CHEBI:456216"/>
        <dbReference type="EC" id="2.7.11.1"/>
    </reaction>
</comment>
<dbReference type="GO" id="GO:0046872">
    <property type="term" value="F:metal ion binding"/>
    <property type="evidence" value="ECO:0007669"/>
    <property type="project" value="UniProtKB-KW"/>
</dbReference>
<dbReference type="OrthoDB" id="205248at2759"/>
<keyword evidence="9" id="KW-0460">Magnesium</keyword>
<organism evidence="14 15">
    <name type="scientific">Spraguea lophii (strain 42_110)</name>
    <name type="common">Microsporidian parasite</name>
    <dbReference type="NCBI Taxonomy" id="1358809"/>
    <lineage>
        <taxon>Eukaryota</taxon>
        <taxon>Fungi</taxon>
        <taxon>Fungi incertae sedis</taxon>
        <taxon>Microsporidia</taxon>
        <taxon>Spragueidae</taxon>
        <taxon>Spraguea</taxon>
    </lineage>
</organism>
<dbReference type="HOGENOM" id="CLU_018693_3_1_1"/>
<dbReference type="EMBL" id="ATCN01000844">
    <property type="protein sequence ID" value="EPR78354.1"/>
    <property type="molecule type" value="Genomic_DNA"/>
</dbReference>
<keyword evidence="4" id="KW-0808">Transferase</keyword>
<feature type="region of interest" description="Disordered" evidence="12">
    <location>
        <begin position="343"/>
        <end position="379"/>
    </location>
</feature>
<reference evidence="15" key="1">
    <citation type="journal article" date="2013" name="PLoS Genet.">
        <title>The genome of Spraguea lophii and the basis of host-microsporidian interactions.</title>
        <authorList>
            <person name="Campbell S.E."/>
            <person name="Williams T.A."/>
            <person name="Yousuf A."/>
            <person name="Soanes D.M."/>
            <person name="Paszkiewicz K.H."/>
            <person name="Williams B.A.P."/>
        </authorList>
    </citation>
    <scope>NUCLEOTIDE SEQUENCE [LARGE SCALE GENOMIC DNA]</scope>
    <source>
        <strain evidence="15">42_110</strain>
    </source>
</reference>
<evidence type="ECO:0000259" key="13">
    <source>
        <dbReference type="PROSITE" id="PS50011"/>
    </source>
</evidence>
<dbReference type="InterPro" id="IPR051272">
    <property type="entry name" value="RIO-type_Ser/Thr_kinase"/>
</dbReference>
<sequence length="379" mass="44659">MENNKVQKRIKDKKDRATVDKVLDPKTMNILRKLENRNLLFNLGGCISSGKEANIYTGKASTKLQSKFFKETGEEEHIIPVVIKIYRTSKLEFKSREKYIEGERRFQSYCMSNPRKLIKLWAEKEVRNLKRINECGILSPKPIYLKNNILIMELIGEVGKVAPRLKDLKDQNNDDLYKDSIRILKKLYRKAKLVHSDFSEYNLLFFNQLYLIDLGQAIETSQENSDAFLIMDIYNINNFFMKKGVQVKNINDLYEEITQKKIPSDLKNIEINSYSFIPQNINEVKDTKDMFMFTKNNEEESDVSGFITESSDSVDICNELDKITLRKTKSKIASTKEEIKMLRKEFKDKRKEKRMSRNKMTDKNKKLKKISRKKKRTQH</sequence>
<evidence type="ECO:0000256" key="6">
    <source>
        <dbReference type="ARBA" id="ARBA00022741"/>
    </source>
</evidence>
<evidence type="ECO:0000256" key="12">
    <source>
        <dbReference type="SAM" id="MobiDB-lite"/>
    </source>
</evidence>
<keyword evidence="6" id="KW-0547">Nucleotide-binding</keyword>
<feature type="domain" description="Protein kinase" evidence="13">
    <location>
        <begin position="41"/>
        <end position="367"/>
    </location>
</feature>